<name>A0ABD1E0E0_HYPHA</name>
<dbReference type="Pfam" id="PF00379">
    <property type="entry name" value="Chitin_bind_4"/>
    <property type="match status" value="1"/>
</dbReference>
<organism evidence="3 4">
    <name type="scientific">Hypothenemus hampei</name>
    <name type="common">Coffee berry borer</name>
    <dbReference type="NCBI Taxonomy" id="57062"/>
    <lineage>
        <taxon>Eukaryota</taxon>
        <taxon>Metazoa</taxon>
        <taxon>Ecdysozoa</taxon>
        <taxon>Arthropoda</taxon>
        <taxon>Hexapoda</taxon>
        <taxon>Insecta</taxon>
        <taxon>Pterygota</taxon>
        <taxon>Neoptera</taxon>
        <taxon>Endopterygota</taxon>
        <taxon>Coleoptera</taxon>
        <taxon>Polyphaga</taxon>
        <taxon>Cucujiformia</taxon>
        <taxon>Curculionidae</taxon>
        <taxon>Scolytinae</taxon>
        <taxon>Hypothenemus</taxon>
    </lineage>
</organism>
<evidence type="ECO:0000313" key="4">
    <source>
        <dbReference type="Proteomes" id="UP001566132"/>
    </source>
</evidence>
<dbReference type="InterPro" id="IPR050468">
    <property type="entry name" value="Cuticle_Struct_Prot"/>
</dbReference>
<keyword evidence="4" id="KW-1185">Reference proteome</keyword>
<evidence type="ECO:0000256" key="2">
    <source>
        <dbReference type="SAM" id="MobiDB-lite"/>
    </source>
</evidence>
<accession>A0ABD1E0E0</accession>
<reference evidence="3 4" key="1">
    <citation type="submission" date="2024-05" db="EMBL/GenBank/DDBJ databases">
        <title>Genetic variation in Jamaican populations of the coffee berry borer (Hypothenemus hampei).</title>
        <authorList>
            <person name="Errbii M."/>
            <person name="Myrie A."/>
        </authorList>
    </citation>
    <scope>NUCLEOTIDE SEQUENCE [LARGE SCALE GENOMIC DNA]</scope>
    <source>
        <strain evidence="3">JA-Hopewell-2020-01-JO</strain>
        <tissue evidence="3">Whole body</tissue>
    </source>
</reference>
<evidence type="ECO:0000256" key="1">
    <source>
        <dbReference type="PROSITE-ProRule" id="PRU00497"/>
    </source>
</evidence>
<sequence>MKCHLYAKLMNLVVIFLIITCYYNGIYAEESKRTTAKSQLSESREELEPSESKDGKLEIIKRIKKVNPDGSYTIGYEADDGSFKIESRDVLGNIKGTYGYVDDQGDIKRVSYSTSNASDIFPKHSPDFPTAQTFVQRIPHKVGTTKSPLVSTTVSSTTTPSTTTFKRRSSSSAIPKPTSSSLLYTSASPRVLLQRPSPLSSKKEDIKPVTEEPPVALNLKQEVQGLYNLQHQAVGHNDLGDVYNSGGSITSRPLFTTSRPIVSTTPLVIPNQLQEVETSNTATVSTTETSPNTVVQIPASRASTVEPPIILPPGGAVLVPVQQVYMRRPVLRPIPVDDNGYIRERVTERESPMPDIDKIQPPVSTRDFQLLLNYLVMRQKRLERINVLTNPRFRPQSSAQPLFVQKVITRRPEYIEQPQAAPSRQFITVRPQYRYRYDLQEESSAEEPSGKRLAADYARQEIYLTNRRFARVKEDEEYLPVEVREMLLLRMLQLAMNPALPVNEEDEGQQVATVAVPQYHRPPVRNVEILGEEEEEQIRQIRTKPRSIRSKRYQDEDMEYME</sequence>
<feature type="compositionally biased region" description="Low complexity" evidence="2">
    <location>
        <begin position="146"/>
        <end position="181"/>
    </location>
</feature>
<dbReference type="PANTHER" id="PTHR10380:SF209">
    <property type="match status" value="1"/>
</dbReference>
<proteinExistence type="predicted"/>
<dbReference type="InterPro" id="IPR000618">
    <property type="entry name" value="Insect_cuticle"/>
</dbReference>
<dbReference type="PANTHER" id="PTHR10380">
    <property type="entry name" value="CUTICLE PROTEIN"/>
    <property type="match status" value="1"/>
</dbReference>
<feature type="compositionally biased region" description="Basic residues" evidence="2">
    <location>
        <begin position="541"/>
        <end position="551"/>
    </location>
</feature>
<dbReference type="PROSITE" id="PS51155">
    <property type="entry name" value="CHIT_BIND_RR_2"/>
    <property type="match status" value="1"/>
</dbReference>
<evidence type="ECO:0000313" key="3">
    <source>
        <dbReference type="EMBL" id="KAL1488008.1"/>
    </source>
</evidence>
<feature type="compositionally biased region" description="Basic and acidic residues" evidence="2">
    <location>
        <begin position="201"/>
        <end position="210"/>
    </location>
</feature>
<dbReference type="Proteomes" id="UP001566132">
    <property type="component" value="Unassembled WGS sequence"/>
</dbReference>
<feature type="region of interest" description="Disordered" evidence="2">
    <location>
        <begin position="193"/>
        <end position="212"/>
    </location>
</feature>
<dbReference type="GO" id="GO:0042302">
    <property type="term" value="F:structural constituent of cuticle"/>
    <property type="evidence" value="ECO:0007669"/>
    <property type="project" value="UniProtKB-UniRule"/>
</dbReference>
<dbReference type="AlphaFoldDB" id="A0ABD1E0E0"/>
<gene>
    <name evidence="3" type="ORF">ABEB36_015386</name>
</gene>
<comment type="caution">
    <text evidence="3">The sequence shown here is derived from an EMBL/GenBank/DDBJ whole genome shotgun (WGS) entry which is preliminary data.</text>
</comment>
<keyword evidence="1" id="KW-0193">Cuticle</keyword>
<protein>
    <submittedName>
        <fullName evidence="3">Uncharacterized protein</fullName>
    </submittedName>
</protein>
<dbReference type="EMBL" id="JBDJPC010000016">
    <property type="protein sequence ID" value="KAL1488008.1"/>
    <property type="molecule type" value="Genomic_DNA"/>
</dbReference>
<feature type="region of interest" description="Disordered" evidence="2">
    <location>
        <begin position="534"/>
        <end position="562"/>
    </location>
</feature>
<feature type="region of interest" description="Disordered" evidence="2">
    <location>
        <begin position="146"/>
        <end position="187"/>
    </location>
</feature>